<gene>
    <name evidence="1" type="ORF">PHLCEN_2v2849</name>
</gene>
<evidence type="ECO:0000313" key="1">
    <source>
        <dbReference type="EMBL" id="PSS29701.1"/>
    </source>
</evidence>
<dbReference type="Proteomes" id="UP000186601">
    <property type="component" value="Unassembled WGS sequence"/>
</dbReference>
<evidence type="ECO:0000313" key="2">
    <source>
        <dbReference type="Proteomes" id="UP000186601"/>
    </source>
</evidence>
<name>A0A2R6RI57_9APHY</name>
<proteinExistence type="predicted"/>
<accession>A0A2R6RI57</accession>
<reference evidence="1 2" key="1">
    <citation type="submission" date="2018-02" db="EMBL/GenBank/DDBJ databases">
        <title>Genome sequence of the basidiomycete white-rot fungus Phlebia centrifuga.</title>
        <authorList>
            <person name="Granchi Z."/>
            <person name="Peng M."/>
            <person name="de Vries R.P."/>
            <person name="Hilden K."/>
            <person name="Makela M.R."/>
            <person name="Grigoriev I."/>
            <person name="Riley R."/>
        </authorList>
    </citation>
    <scope>NUCLEOTIDE SEQUENCE [LARGE SCALE GENOMIC DNA]</scope>
    <source>
        <strain evidence="1 2">FBCC195</strain>
    </source>
</reference>
<comment type="caution">
    <text evidence="1">The sequence shown here is derived from an EMBL/GenBank/DDBJ whole genome shotgun (WGS) entry which is preliminary data.</text>
</comment>
<keyword evidence="2" id="KW-1185">Reference proteome</keyword>
<organism evidence="1 2">
    <name type="scientific">Hermanssonia centrifuga</name>
    <dbReference type="NCBI Taxonomy" id="98765"/>
    <lineage>
        <taxon>Eukaryota</taxon>
        <taxon>Fungi</taxon>
        <taxon>Dikarya</taxon>
        <taxon>Basidiomycota</taxon>
        <taxon>Agaricomycotina</taxon>
        <taxon>Agaricomycetes</taxon>
        <taxon>Polyporales</taxon>
        <taxon>Meruliaceae</taxon>
        <taxon>Hermanssonia</taxon>
    </lineage>
</organism>
<dbReference type="AlphaFoldDB" id="A0A2R6RI57"/>
<protein>
    <submittedName>
        <fullName evidence="1">Uncharacterized protein</fullName>
    </submittedName>
</protein>
<sequence>MVLQAEGEVPRGPSALIVRTDLQTEEAPLEAEVVVFAVVEEPELLMEVMIVALLPTIKAPRKAIREGTIATSLVPRKTPSITTIVSTLGYPVNTAPLQRLLVVIIQDMEIMKVRSKVTSNFKTIGSALEGQTFGVKRRDE</sequence>
<dbReference type="EMBL" id="MLYV02000256">
    <property type="protein sequence ID" value="PSS29701.1"/>
    <property type="molecule type" value="Genomic_DNA"/>
</dbReference>